<dbReference type="InterPro" id="IPR046357">
    <property type="entry name" value="PPIase_dom_sf"/>
</dbReference>
<dbReference type="Proteomes" id="UP001316189">
    <property type="component" value="Chromosome"/>
</dbReference>
<evidence type="ECO:0000256" key="8">
    <source>
        <dbReference type="SAM" id="SignalP"/>
    </source>
</evidence>
<accession>A0ABY5L0Q3</accession>
<feature type="domain" description="PPIase FKBP-type" evidence="9">
    <location>
        <begin position="225"/>
        <end position="311"/>
    </location>
</feature>
<feature type="signal peptide" evidence="8">
    <location>
        <begin position="1"/>
        <end position="25"/>
    </location>
</feature>
<evidence type="ECO:0000256" key="6">
    <source>
        <dbReference type="RuleBase" id="RU003915"/>
    </source>
</evidence>
<protein>
    <recommendedName>
        <fullName evidence="6">Peptidyl-prolyl cis-trans isomerase</fullName>
        <ecNumber evidence="6">5.2.1.8</ecNumber>
    </recommendedName>
</protein>
<proteinExistence type="inferred from homology"/>
<feature type="chain" id="PRO_5045739821" description="Peptidyl-prolyl cis-trans isomerase" evidence="8">
    <location>
        <begin position="26"/>
        <end position="311"/>
    </location>
</feature>
<keyword evidence="4 5" id="KW-0413">Isomerase</keyword>
<evidence type="ECO:0000256" key="4">
    <source>
        <dbReference type="ARBA" id="ARBA00023235"/>
    </source>
</evidence>
<dbReference type="PROSITE" id="PS50059">
    <property type="entry name" value="FKBP_PPIASE"/>
    <property type="match status" value="1"/>
</dbReference>
<evidence type="ECO:0000256" key="1">
    <source>
        <dbReference type="ARBA" id="ARBA00000971"/>
    </source>
</evidence>
<dbReference type="Pfam" id="PF00254">
    <property type="entry name" value="FKBP_C"/>
    <property type="match status" value="1"/>
</dbReference>
<sequence>MRRQLAATTVALTLLLAGCSGGSGSDPTASPDASTSAEATASAEDIAALEAVSVEGDLGSEPTISYDTWPFTVSAPVARVVSEGSGAALEEGQVLSVDYLAVSGADGSPAGTTYGASRESITLGDASIVPQLNEVLTGQSVGARVLLAVPGTAEEGATIMAIEVADAVTVPDRAEGEAVPPAEGLPTVTLAEDGEPSITPATGEAPTSLVVQPLIKGAGAPVEAGQAVTVNYSGWLWDGTPFDSSWGKTKFTTTIGAGQVIQGWDQGLVGQTVGSQVLLVVPAELGYGDQATGSIPAGSTLVFVVDILAAS</sequence>
<feature type="compositionally biased region" description="Low complexity" evidence="7">
    <location>
        <begin position="25"/>
        <end position="41"/>
    </location>
</feature>
<dbReference type="EC" id="5.2.1.8" evidence="6"/>
<organism evidence="10 11">
    <name type="scientific">Cellulomonas chengniuliangii</name>
    <dbReference type="NCBI Taxonomy" id="2968084"/>
    <lineage>
        <taxon>Bacteria</taxon>
        <taxon>Bacillati</taxon>
        <taxon>Actinomycetota</taxon>
        <taxon>Actinomycetes</taxon>
        <taxon>Micrococcales</taxon>
        <taxon>Cellulomonadaceae</taxon>
        <taxon>Cellulomonas</taxon>
    </lineage>
</organism>
<keyword evidence="11" id="KW-1185">Reference proteome</keyword>
<evidence type="ECO:0000256" key="3">
    <source>
        <dbReference type="ARBA" id="ARBA00023110"/>
    </source>
</evidence>
<evidence type="ECO:0000256" key="2">
    <source>
        <dbReference type="ARBA" id="ARBA00006577"/>
    </source>
</evidence>
<evidence type="ECO:0000313" key="10">
    <source>
        <dbReference type="EMBL" id="UUI75474.1"/>
    </source>
</evidence>
<dbReference type="PANTHER" id="PTHR43811:SF19">
    <property type="entry name" value="39 KDA FK506-BINDING NUCLEAR PROTEIN"/>
    <property type="match status" value="1"/>
</dbReference>
<feature type="region of interest" description="Disordered" evidence="7">
    <location>
        <begin position="21"/>
        <end position="41"/>
    </location>
</feature>
<dbReference type="EMBL" id="CP101988">
    <property type="protein sequence ID" value="UUI75474.1"/>
    <property type="molecule type" value="Genomic_DNA"/>
</dbReference>
<evidence type="ECO:0000256" key="7">
    <source>
        <dbReference type="SAM" id="MobiDB-lite"/>
    </source>
</evidence>
<evidence type="ECO:0000256" key="5">
    <source>
        <dbReference type="PROSITE-ProRule" id="PRU00277"/>
    </source>
</evidence>
<keyword evidence="8" id="KW-0732">Signal</keyword>
<dbReference type="Gene3D" id="3.10.50.40">
    <property type="match status" value="1"/>
</dbReference>
<keyword evidence="3 5" id="KW-0697">Rotamase</keyword>
<comment type="catalytic activity">
    <reaction evidence="1 5 6">
        <text>[protein]-peptidylproline (omega=180) = [protein]-peptidylproline (omega=0)</text>
        <dbReference type="Rhea" id="RHEA:16237"/>
        <dbReference type="Rhea" id="RHEA-COMP:10747"/>
        <dbReference type="Rhea" id="RHEA-COMP:10748"/>
        <dbReference type="ChEBI" id="CHEBI:83833"/>
        <dbReference type="ChEBI" id="CHEBI:83834"/>
        <dbReference type="EC" id="5.2.1.8"/>
    </reaction>
</comment>
<dbReference type="SUPFAM" id="SSF54534">
    <property type="entry name" value="FKBP-like"/>
    <property type="match status" value="2"/>
</dbReference>
<dbReference type="PANTHER" id="PTHR43811">
    <property type="entry name" value="FKBP-TYPE PEPTIDYL-PROLYL CIS-TRANS ISOMERASE FKPA"/>
    <property type="match status" value="1"/>
</dbReference>
<dbReference type="GO" id="GO:0016853">
    <property type="term" value="F:isomerase activity"/>
    <property type="evidence" value="ECO:0007669"/>
    <property type="project" value="UniProtKB-KW"/>
</dbReference>
<gene>
    <name evidence="10" type="ORF">NP064_00635</name>
</gene>
<evidence type="ECO:0000259" key="9">
    <source>
        <dbReference type="PROSITE" id="PS50059"/>
    </source>
</evidence>
<name>A0ABY5L0Q3_9CELL</name>
<dbReference type="RefSeq" id="WP_227568430.1">
    <property type="nucleotide sequence ID" value="NZ_CP101988.1"/>
</dbReference>
<evidence type="ECO:0000313" key="11">
    <source>
        <dbReference type="Proteomes" id="UP001316189"/>
    </source>
</evidence>
<dbReference type="InterPro" id="IPR001179">
    <property type="entry name" value="PPIase_FKBP_dom"/>
</dbReference>
<dbReference type="PROSITE" id="PS51257">
    <property type="entry name" value="PROKAR_LIPOPROTEIN"/>
    <property type="match status" value="1"/>
</dbReference>
<reference evidence="10 11" key="1">
    <citation type="submission" date="2022-07" db="EMBL/GenBank/DDBJ databases">
        <title>Novel species in genus cellulomonas.</title>
        <authorList>
            <person name="Ye L."/>
        </authorList>
    </citation>
    <scope>NUCLEOTIDE SEQUENCE [LARGE SCALE GENOMIC DNA]</scope>
    <source>
        <strain evidence="11">zg-Y338</strain>
    </source>
</reference>
<comment type="similarity">
    <text evidence="2 6">Belongs to the FKBP-type PPIase family.</text>
</comment>